<gene>
    <name evidence="3" type="ORF">ElyMa_006801000</name>
</gene>
<evidence type="ECO:0000313" key="4">
    <source>
        <dbReference type="Proteomes" id="UP000762676"/>
    </source>
</evidence>
<feature type="region of interest" description="Disordered" evidence="1">
    <location>
        <begin position="245"/>
        <end position="295"/>
    </location>
</feature>
<comment type="caution">
    <text evidence="3">The sequence shown here is derived from an EMBL/GenBank/DDBJ whole genome shotgun (WGS) entry which is preliminary data.</text>
</comment>
<accession>A0AAV4J543</accession>
<dbReference type="EMBL" id="BMAT01013617">
    <property type="protein sequence ID" value="GFS16597.1"/>
    <property type="molecule type" value="Genomic_DNA"/>
</dbReference>
<dbReference type="AlphaFoldDB" id="A0AAV4J543"/>
<proteinExistence type="predicted"/>
<keyword evidence="4" id="KW-1185">Reference proteome</keyword>
<evidence type="ECO:0000256" key="2">
    <source>
        <dbReference type="SAM" id="Phobius"/>
    </source>
</evidence>
<keyword evidence="2" id="KW-1133">Transmembrane helix</keyword>
<organism evidence="3 4">
    <name type="scientific">Elysia marginata</name>
    <dbReference type="NCBI Taxonomy" id="1093978"/>
    <lineage>
        <taxon>Eukaryota</taxon>
        <taxon>Metazoa</taxon>
        <taxon>Spiralia</taxon>
        <taxon>Lophotrochozoa</taxon>
        <taxon>Mollusca</taxon>
        <taxon>Gastropoda</taxon>
        <taxon>Heterobranchia</taxon>
        <taxon>Euthyneura</taxon>
        <taxon>Panpulmonata</taxon>
        <taxon>Sacoglossa</taxon>
        <taxon>Placobranchoidea</taxon>
        <taxon>Plakobranchidae</taxon>
        <taxon>Elysia</taxon>
    </lineage>
</organism>
<keyword evidence="2" id="KW-0812">Transmembrane</keyword>
<evidence type="ECO:0008006" key="5">
    <source>
        <dbReference type="Google" id="ProtNLM"/>
    </source>
</evidence>
<dbReference type="Proteomes" id="UP000762676">
    <property type="component" value="Unassembled WGS sequence"/>
</dbReference>
<dbReference type="SUPFAM" id="SSF50998">
    <property type="entry name" value="Quinoprotein alcohol dehydrogenase-like"/>
    <property type="match status" value="1"/>
</dbReference>
<protein>
    <recommendedName>
        <fullName evidence="5">FG-GAP repeat-containing protein</fullName>
    </recommendedName>
</protein>
<dbReference type="PANTHER" id="PTHR34284">
    <property type="entry name" value="FG-GAP REPEAT-CONTAINING PROTEIN"/>
    <property type="match status" value="1"/>
</dbReference>
<name>A0AAV4J543_9GAST</name>
<feature type="transmembrane region" description="Helical" evidence="2">
    <location>
        <begin position="563"/>
        <end position="581"/>
    </location>
</feature>
<evidence type="ECO:0000256" key="1">
    <source>
        <dbReference type="SAM" id="MobiDB-lite"/>
    </source>
</evidence>
<reference evidence="3 4" key="1">
    <citation type="journal article" date="2021" name="Elife">
        <title>Chloroplast acquisition without the gene transfer in kleptoplastic sea slugs, Plakobranchus ocellatus.</title>
        <authorList>
            <person name="Maeda T."/>
            <person name="Takahashi S."/>
            <person name="Yoshida T."/>
            <person name="Shimamura S."/>
            <person name="Takaki Y."/>
            <person name="Nagai Y."/>
            <person name="Toyoda A."/>
            <person name="Suzuki Y."/>
            <person name="Arimoto A."/>
            <person name="Ishii H."/>
            <person name="Satoh N."/>
            <person name="Nishiyama T."/>
            <person name="Hasebe M."/>
            <person name="Maruyama T."/>
            <person name="Minagawa J."/>
            <person name="Obokata J."/>
            <person name="Shigenobu S."/>
        </authorList>
    </citation>
    <scope>NUCLEOTIDE SEQUENCE [LARGE SCALE GENOMIC DNA]</scope>
</reference>
<dbReference type="PANTHER" id="PTHR34284:SF1">
    <property type="entry name" value="FG-GAP REPEAT-CONTAINING PROTEIN"/>
    <property type="match status" value="1"/>
</dbReference>
<feature type="compositionally biased region" description="Basic and acidic residues" evidence="1">
    <location>
        <begin position="245"/>
        <end position="258"/>
    </location>
</feature>
<sequence length="623" mass="70633">MPILSEDDDKTLAHVEVKSKTELSLKERVLGHTPKPYVVGVGFTVPYLSMVQIRKQIIVVVTDDWQVLCFNHQLDLLWHQQLALPEVDLNLLEVKSLTAYVSPFSIKEKHNGLVVVTGNFRYKQSRKDLFTELKEKESKNSQNRTIDTSEEEENETTTQFSTFALNADDGTPLWTRTFGGSQTFKPSSKNKRLTDVHWKLQLHHKTDHKEESSWKDFGSQLDQYLPHMWADNSDTQVMMARVNKEFRRSSAERSHDDDSATASSAPALPTQHLIGFSYGGHRPHSPDEHVKNPNSLVIRSPDGLHIVSLVTGQPRTSMVFPADKALYMDMDQDGHAEKLVWDIGKHYSPCFLDIWRINPIQEKIDQVALCTSKRLFWVRSWSMEEDVYKKIPPQLIRSVARKGGVLRHFLGHNLFEDTTYDIITYSSLGRISSFSFDGTIHWQTAIDAKWADISMSLRRAGGRPLTDSVKEEFLLSFQPSMVIMPIEEAGPKVAVAVAAWNSLAIIDLKEGIVLSEHSLPAPSTGPLVYGDFDNDGLMDIIVTCKKGYIGFSLKLQHNYEYTVLYAVIVFLIIILFSWIVAMSAQGDDNDSDNDNEDNDHSFEDEAVVIRGDDNLSTLQDSFR</sequence>
<evidence type="ECO:0000313" key="3">
    <source>
        <dbReference type="EMBL" id="GFS16597.1"/>
    </source>
</evidence>
<feature type="region of interest" description="Disordered" evidence="1">
    <location>
        <begin position="136"/>
        <end position="158"/>
    </location>
</feature>
<dbReference type="InterPro" id="IPR011047">
    <property type="entry name" value="Quinoprotein_ADH-like_sf"/>
</dbReference>
<keyword evidence="2" id="KW-0472">Membrane</keyword>